<comment type="pathway">
    <text evidence="1">Carbohydrate biosynthesis; gluconeogenesis.</text>
</comment>
<evidence type="ECO:0000313" key="8">
    <source>
        <dbReference type="EMBL" id="BCN28739.1"/>
    </source>
</evidence>
<keyword evidence="8" id="KW-0418">Kinase</keyword>
<evidence type="ECO:0000256" key="5">
    <source>
        <dbReference type="ARBA" id="ARBA00022840"/>
    </source>
</evidence>
<dbReference type="GO" id="GO:0016301">
    <property type="term" value="F:kinase activity"/>
    <property type="evidence" value="ECO:0007669"/>
    <property type="project" value="UniProtKB-KW"/>
</dbReference>
<evidence type="ECO:0000256" key="4">
    <source>
        <dbReference type="ARBA" id="ARBA00022741"/>
    </source>
</evidence>
<dbReference type="SUPFAM" id="SSF53795">
    <property type="entry name" value="PEP carboxykinase-like"/>
    <property type="match status" value="1"/>
</dbReference>
<evidence type="ECO:0000313" key="9">
    <source>
        <dbReference type="Proteomes" id="UP000595897"/>
    </source>
</evidence>
<protein>
    <recommendedName>
        <fullName evidence="3">phosphoenolpyruvate carboxykinase (ATP)</fullName>
        <ecNumber evidence="3">4.1.1.49</ecNumber>
    </recommendedName>
</protein>
<evidence type="ECO:0000256" key="1">
    <source>
        <dbReference type="ARBA" id="ARBA00004742"/>
    </source>
</evidence>
<dbReference type="InterPro" id="IPR013035">
    <property type="entry name" value="PEP_carboxykinase_C"/>
</dbReference>
<dbReference type="KEGG" id="ahb:bsdtb5_00340"/>
<gene>
    <name evidence="8" type="primary">pckA</name>
    <name evidence="8" type="ORF">bsdtb5_00340</name>
</gene>
<name>A0A7R7EHD8_9FIRM</name>
<keyword evidence="4" id="KW-0547">Nucleotide-binding</keyword>
<keyword evidence="6" id="KW-0456">Lyase</keyword>
<dbReference type="SUPFAM" id="SSF68923">
    <property type="entry name" value="PEP carboxykinase N-terminal domain"/>
    <property type="match status" value="1"/>
</dbReference>
<reference evidence="8 9" key="1">
    <citation type="submission" date="2020-11" db="EMBL/GenBank/DDBJ databases">
        <title>Draft genome sequencing of a Lachnospiraceae strain isolated from anoxic soil subjected to BSD treatment.</title>
        <authorList>
            <person name="Uek A."/>
            <person name="Tonouchi A."/>
        </authorList>
    </citation>
    <scope>NUCLEOTIDE SEQUENCE [LARGE SCALE GENOMIC DNA]</scope>
    <source>
        <strain evidence="8 9">TB5</strain>
    </source>
</reference>
<dbReference type="GO" id="GO:0006094">
    <property type="term" value="P:gluconeogenesis"/>
    <property type="evidence" value="ECO:0007669"/>
    <property type="project" value="UniProtKB-UniPathway"/>
</dbReference>
<dbReference type="GO" id="GO:0004612">
    <property type="term" value="F:phosphoenolpyruvate carboxykinase (ATP) activity"/>
    <property type="evidence" value="ECO:0007669"/>
    <property type="project" value="UniProtKB-EC"/>
</dbReference>
<dbReference type="EMBL" id="AP024169">
    <property type="protein sequence ID" value="BCN28739.1"/>
    <property type="molecule type" value="Genomic_DNA"/>
</dbReference>
<dbReference type="RefSeq" id="WP_271714051.1">
    <property type="nucleotide sequence ID" value="NZ_AP024169.1"/>
</dbReference>
<dbReference type="InterPro" id="IPR001272">
    <property type="entry name" value="PEP_carboxykinase_ATP"/>
</dbReference>
<evidence type="ECO:0000256" key="2">
    <source>
        <dbReference type="ARBA" id="ARBA00006052"/>
    </source>
</evidence>
<keyword evidence="5" id="KW-0067">ATP-binding</keyword>
<dbReference type="Proteomes" id="UP000595897">
    <property type="component" value="Chromosome"/>
</dbReference>
<keyword evidence="8" id="KW-0670">Pyruvate</keyword>
<sequence length="562" mass="63084">MSTKANFKREEIGANNPIFSTTRSIIEAAFYGNNVIKVNTLREAYELAKHSPGTVVTDMPVYHGEEFGLEKDAKVLLFNDGFVTGRCAAARRIAGEPGVDCKDLDNKLKDAIYDTRYITLYHAEVFIGLDPEFMVTAHLLIPEGEENILYSWMLNFQYLSDEYVKMYKKSSLIGDGREGDIYIFSNPQWKHSEHPLGLTYFNTNTNCAALLGMRYFGEHKKGTLTIAWAIANRNGYASCHGGQKRYNLPNGNSYVASVFGLSGSGKSTITHAKHDGKYDVTVLHDDAFIISTETGSSIALEPTYFDKTADYPLSCEDNKYLITAQNCSATLDEDGKVVLVTEDIRNGNGRAIKSKLWSPNRVDKIYEPVNAIFWIMKDPTLPPVLKIKGAELASVMGATLATKRSSAERLAPGVDPNALVVEPYANPFRTYPLVNDYEKFKKLVAERNVDCYIINTGDFMGKKVKPKDTLGILENIIEGTSSFKQWGTFEDIEIMEWEGFIPDMSDKDYIYQLKERMNDRIRFVESRKEVKGGFDELPEEALDALKKVVSEIEEDLVIDTIA</sequence>
<dbReference type="Pfam" id="PF01293">
    <property type="entry name" value="PEPCK_ATP"/>
    <property type="match status" value="1"/>
</dbReference>
<evidence type="ECO:0000256" key="6">
    <source>
        <dbReference type="ARBA" id="ARBA00023239"/>
    </source>
</evidence>
<dbReference type="UniPathway" id="UPA00138"/>
<comment type="similarity">
    <text evidence="2">Belongs to the phosphoenolpyruvate carboxykinase (ATP) family.</text>
</comment>
<dbReference type="Gene3D" id="3.40.449.10">
    <property type="entry name" value="Phosphoenolpyruvate Carboxykinase, domain 1"/>
    <property type="match status" value="1"/>
</dbReference>
<evidence type="ECO:0000256" key="3">
    <source>
        <dbReference type="ARBA" id="ARBA00012363"/>
    </source>
</evidence>
<organism evidence="8 9">
    <name type="scientific">Anaeromicropila herbilytica</name>
    <dbReference type="NCBI Taxonomy" id="2785025"/>
    <lineage>
        <taxon>Bacteria</taxon>
        <taxon>Bacillati</taxon>
        <taxon>Bacillota</taxon>
        <taxon>Clostridia</taxon>
        <taxon>Lachnospirales</taxon>
        <taxon>Lachnospiraceae</taxon>
        <taxon>Anaeromicropila</taxon>
    </lineage>
</organism>
<accession>A0A7R7EHD8</accession>
<dbReference type="AlphaFoldDB" id="A0A7R7EHD8"/>
<dbReference type="EC" id="4.1.1.49" evidence="3"/>
<keyword evidence="9" id="KW-1185">Reference proteome</keyword>
<evidence type="ECO:0000256" key="7">
    <source>
        <dbReference type="ARBA" id="ARBA00047371"/>
    </source>
</evidence>
<dbReference type="GO" id="GO:0005524">
    <property type="term" value="F:ATP binding"/>
    <property type="evidence" value="ECO:0007669"/>
    <property type="project" value="UniProtKB-KW"/>
</dbReference>
<keyword evidence="8" id="KW-0808">Transferase</keyword>
<proteinExistence type="inferred from homology"/>
<dbReference type="InterPro" id="IPR008210">
    <property type="entry name" value="PEP_carboxykinase_N"/>
</dbReference>
<dbReference type="Gene3D" id="3.90.228.20">
    <property type="match status" value="2"/>
</dbReference>
<comment type="catalytic activity">
    <reaction evidence="7">
        <text>oxaloacetate + ATP = phosphoenolpyruvate + ADP + CO2</text>
        <dbReference type="Rhea" id="RHEA:18617"/>
        <dbReference type="ChEBI" id="CHEBI:16452"/>
        <dbReference type="ChEBI" id="CHEBI:16526"/>
        <dbReference type="ChEBI" id="CHEBI:30616"/>
        <dbReference type="ChEBI" id="CHEBI:58702"/>
        <dbReference type="ChEBI" id="CHEBI:456216"/>
        <dbReference type="EC" id="4.1.1.49"/>
    </reaction>
</comment>